<evidence type="ECO:0000256" key="1">
    <source>
        <dbReference type="ARBA" id="ARBA00022679"/>
    </source>
</evidence>
<dbReference type="Pfam" id="PF17921">
    <property type="entry name" value="Integrase_H2C2"/>
    <property type="match status" value="1"/>
</dbReference>
<feature type="domain" description="Integrase catalytic" evidence="8">
    <location>
        <begin position="1535"/>
        <end position="1695"/>
    </location>
</feature>
<keyword evidence="1" id="KW-0808">Transferase</keyword>
<dbReference type="InterPro" id="IPR043128">
    <property type="entry name" value="Rev_trsase/Diguanyl_cyclase"/>
</dbReference>
<dbReference type="InterPro" id="IPR001584">
    <property type="entry name" value="Integrase_cat-core"/>
</dbReference>
<gene>
    <name evidence="9" type="ORF">R1sor_006544</name>
</gene>
<feature type="compositionally biased region" description="Basic and acidic residues" evidence="7">
    <location>
        <begin position="474"/>
        <end position="483"/>
    </location>
</feature>
<protein>
    <recommendedName>
        <fullName evidence="8">Integrase catalytic domain-containing protein</fullName>
    </recommendedName>
</protein>
<dbReference type="InterPro" id="IPR000477">
    <property type="entry name" value="RT_dom"/>
</dbReference>
<dbReference type="InterPro" id="IPR041588">
    <property type="entry name" value="Integrase_H2C2"/>
</dbReference>
<accession>A0ABD3HND1</accession>
<evidence type="ECO:0000256" key="4">
    <source>
        <dbReference type="ARBA" id="ARBA00022759"/>
    </source>
</evidence>
<dbReference type="PANTHER" id="PTHR37984:SF5">
    <property type="entry name" value="PROTEIN NYNRIN-LIKE"/>
    <property type="match status" value="1"/>
</dbReference>
<feature type="compositionally biased region" description="Polar residues" evidence="7">
    <location>
        <begin position="488"/>
        <end position="500"/>
    </location>
</feature>
<dbReference type="Gene3D" id="3.10.10.10">
    <property type="entry name" value="HIV Type 1 Reverse Transcriptase, subunit A, domain 1"/>
    <property type="match status" value="1"/>
</dbReference>
<evidence type="ECO:0000256" key="3">
    <source>
        <dbReference type="ARBA" id="ARBA00022722"/>
    </source>
</evidence>
<dbReference type="Gene3D" id="3.30.70.270">
    <property type="match status" value="2"/>
</dbReference>
<dbReference type="CDD" id="cd00303">
    <property type="entry name" value="retropepsin_like"/>
    <property type="match status" value="1"/>
</dbReference>
<dbReference type="InterPro" id="IPR043502">
    <property type="entry name" value="DNA/RNA_pol_sf"/>
</dbReference>
<dbReference type="SUPFAM" id="SSF56672">
    <property type="entry name" value="DNA/RNA polymerases"/>
    <property type="match status" value="1"/>
</dbReference>
<feature type="compositionally biased region" description="Acidic residues" evidence="7">
    <location>
        <begin position="1840"/>
        <end position="1861"/>
    </location>
</feature>
<dbReference type="Gene3D" id="2.40.70.10">
    <property type="entry name" value="Acid Proteases"/>
    <property type="match status" value="1"/>
</dbReference>
<evidence type="ECO:0000313" key="9">
    <source>
        <dbReference type="EMBL" id="KAL3692893.1"/>
    </source>
</evidence>
<dbReference type="FunFam" id="3.30.70.270:FF:000020">
    <property type="entry name" value="Transposon Tf2-6 polyprotein-like Protein"/>
    <property type="match status" value="1"/>
</dbReference>
<feature type="region of interest" description="Disordered" evidence="7">
    <location>
        <begin position="1"/>
        <end position="25"/>
    </location>
</feature>
<feature type="compositionally biased region" description="Basic and acidic residues" evidence="7">
    <location>
        <begin position="501"/>
        <end position="511"/>
    </location>
</feature>
<dbReference type="Gene3D" id="1.10.340.70">
    <property type="match status" value="1"/>
</dbReference>
<evidence type="ECO:0000256" key="7">
    <source>
        <dbReference type="SAM" id="MobiDB-lite"/>
    </source>
</evidence>
<dbReference type="InterPro" id="IPR050951">
    <property type="entry name" value="Retrovirus_Pol_polyprotein"/>
</dbReference>
<dbReference type="EMBL" id="JBJQOH010000003">
    <property type="protein sequence ID" value="KAL3692893.1"/>
    <property type="molecule type" value="Genomic_DNA"/>
</dbReference>
<dbReference type="GO" id="GO:0004519">
    <property type="term" value="F:endonuclease activity"/>
    <property type="evidence" value="ECO:0007669"/>
    <property type="project" value="UniProtKB-KW"/>
</dbReference>
<keyword evidence="2" id="KW-0548">Nucleotidyltransferase</keyword>
<feature type="region of interest" description="Disordered" evidence="7">
    <location>
        <begin position="474"/>
        <end position="511"/>
    </location>
</feature>
<evidence type="ECO:0000313" key="10">
    <source>
        <dbReference type="Proteomes" id="UP001633002"/>
    </source>
</evidence>
<proteinExistence type="predicted"/>
<keyword evidence="4" id="KW-0378">Hydrolase</keyword>
<comment type="caution">
    <text evidence="9">The sequence shown here is derived from an EMBL/GenBank/DDBJ whole genome shotgun (WGS) entry which is preliminary data.</text>
</comment>
<dbReference type="Gene3D" id="3.30.420.10">
    <property type="entry name" value="Ribonuclease H-like superfamily/Ribonuclease H"/>
    <property type="match status" value="1"/>
</dbReference>
<dbReference type="SUPFAM" id="SSF53098">
    <property type="entry name" value="Ribonuclease H-like"/>
    <property type="match status" value="1"/>
</dbReference>
<evidence type="ECO:0000256" key="6">
    <source>
        <dbReference type="SAM" id="Coils"/>
    </source>
</evidence>
<sequence>MTGIEGRSSFPEREDSSSRLEIGGSGARMAGLNDTSAEKILEAFTLFLQQQKANERKEDLATQALHAVVQKLDQFDGRDISKYLRIYKKEMELNRVPEKEMINAFELAVVPEIRDYVKRVIGNYGANWETFSRTMKEEYFLEDSDRVTKKSFLDWVECPNKGLHPTELLREFERQFSQLSRVERMTLQSDRTELFLRAADPELQGKLELLLEDKDADEGLTTNWKNVEDAIGLISKREKRKEKINAVRRFIPTSTPARVPLQPVAPISQPAAPIVQPRVAVPTPPKKEDAMLEEILRGMRDLNIKYARLEEKTSGVEARALARSQGRVQHCMWCDSTDHSRKECNDFTESIRQGVVFWKDGKIALRDSGDLLQTNFGKGGMKKMVEDYFAANAVTAVEAACYTIGGSCIVDGTSGHVKTDQRWSDALLSAKRGKTPKEILLRAASSIRKTTGWDDPIQTLSVHAFIANSQHEALVEEKRRREDEGEGSSTKKLNRLQTQVEKSRQEPLPEDILMKEATTKLPTKEKEAARDKGKGPAYKLQSDVEAAVNIKEVIEKRILNSKIEISLRELMGLAKREVHDFLIDGVKKKRQTADDAAVVHTIEVLAAGKGEKEEVEEDDDNLVSVCEQSLEPQERHVRWEDEEGELPASHYSIDHWARGTTETLVKLDHLDEQIMALIDHGSEINIMSMGVYKRGNWPIDLGHGWMIRAANNSRGGLYGACPSVNVKIGNVAVDQKIFVQEKASFPVILGQPFIIAVRMETKVLDDGSAYARIRSKDDERISGLYEEIGLEDVLDKLKGIEEGDEDVIVNIHSRELYSALEAFGAVEAIVETKYKTVAKKVKPMAVPLPVDSREQIERASKEKSLRDPSRIGHKFTDATLEELRIGVDGTLLLTEKECFKKMLKRHGKAFAFESHEIGCVDPSIVSPMIIFTVPHAPWDLRPIPVPRAHLPKLVELLKEKMKMKILEPSVAPYSSRWFTVPKKNGSLRFIQDMQPVNGVTIRNVGVGPIVDEYAEAFAGRAIYSMGDLYSGYDQFQLAEGSRDITTMKTPLGLVRMCTLPQGATNSVAHMMSGMNKILRDFVPEKTMPFLDDVPIKGCIEEDKDETLDQRGCRRYVVEHIADCEKILSRLEEVNLTLSGAKTIFGVREVVIVGHLCGSFGRKPDPIKIDVIQRMKGICSSLTEVRRFLGTCIFYHIWIPHYAHIAEPMYRLCRKGQKFEWEDQQAEAMKKLKAQLSTAPVLGRVDYQCGRPVILTVDTSPIAIGWAVGQDDVQWNRFAVRFGARVLSMRQRAYPQVKRELWGVVTAMKAEKEYLIGAAVVIETDCLPLLGMITNCSTSDMAMLNWIAYIKSLNPEFRHIAGKENVVADMLSRARYDGEEEMIEDTDEVGTEFYSISHMSGVDGDRFEEDLYEGELADIGKYLSTLQRKEGWTDAEYRRIRRKSYNYLLRDGYLWKRPKRSDGTPLRVVCGIENQRELIKEFHESLWAGHRGIWATFMKLKERYWWKNIYRDVVAFVESCVTCQMYSNIRHRDGLRPTYPPAIHFKWVVDLVTMPIGIWGMRYLALAREDLSNQVEGRALRRNTTEAVCRFLLEDVVCRYGCVGRITADGGELNAKEAEDFFNRYGLKLALTTAYNPEGNAKSERGHPPIVKALVKYCSGKAREWPRFLPFALWADRTTHSAVTGYMPAELIQGQKPIMPMEEQVKTWSVLPWKDDLTREELLELRIRQLDQRAEDVQTALDRLKEARLKNKGRFDKRHRLRPTPIQEGDWVLVYDNSLDNQHSALRKFSKRWFGPYVVLQVNDNTTYGLRELDGTQLRRPIAGKRVKIFKRRDGQTEADIFADDEDQHVHEDEEFEDEGPE</sequence>
<evidence type="ECO:0000256" key="2">
    <source>
        <dbReference type="ARBA" id="ARBA00022695"/>
    </source>
</evidence>
<feature type="region of interest" description="Disordered" evidence="7">
    <location>
        <begin position="1839"/>
        <end position="1861"/>
    </location>
</feature>
<keyword evidence="6" id="KW-0175">Coiled coil</keyword>
<feature type="coiled-coil region" evidence="6">
    <location>
        <begin position="1719"/>
        <end position="1746"/>
    </location>
</feature>
<dbReference type="InterPro" id="IPR041577">
    <property type="entry name" value="RT_RNaseH_2"/>
</dbReference>
<evidence type="ECO:0000259" key="8">
    <source>
        <dbReference type="PROSITE" id="PS50994"/>
    </source>
</evidence>
<keyword evidence="3" id="KW-0540">Nuclease</keyword>
<organism evidence="9 10">
    <name type="scientific">Riccia sorocarpa</name>
    <dbReference type="NCBI Taxonomy" id="122646"/>
    <lineage>
        <taxon>Eukaryota</taxon>
        <taxon>Viridiplantae</taxon>
        <taxon>Streptophyta</taxon>
        <taxon>Embryophyta</taxon>
        <taxon>Marchantiophyta</taxon>
        <taxon>Marchantiopsida</taxon>
        <taxon>Marchantiidae</taxon>
        <taxon>Marchantiales</taxon>
        <taxon>Ricciaceae</taxon>
        <taxon>Riccia</taxon>
    </lineage>
</organism>
<dbReference type="PANTHER" id="PTHR37984">
    <property type="entry name" value="PROTEIN CBG26694"/>
    <property type="match status" value="1"/>
</dbReference>
<reference evidence="9 10" key="1">
    <citation type="submission" date="2024-09" db="EMBL/GenBank/DDBJ databases">
        <title>Chromosome-scale assembly of Riccia sorocarpa.</title>
        <authorList>
            <person name="Paukszto L."/>
        </authorList>
    </citation>
    <scope>NUCLEOTIDE SEQUENCE [LARGE SCALE GENOMIC DNA]</scope>
    <source>
        <strain evidence="9">LP-2024</strain>
        <tissue evidence="9">Aerial parts of the thallus</tissue>
    </source>
</reference>
<dbReference type="Proteomes" id="UP001633002">
    <property type="component" value="Unassembled WGS sequence"/>
</dbReference>
<dbReference type="InterPro" id="IPR021109">
    <property type="entry name" value="Peptidase_aspartic_dom_sf"/>
</dbReference>
<dbReference type="CDD" id="cd01647">
    <property type="entry name" value="RT_LTR"/>
    <property type="match status" value="1"/>
</dbReference>
<name>A0ABD3HND1_9MARC</name>
<dbReference type="InterPro" id="IPR012337">
    <property type="entry name" value="RNaseH-like_sf"/>
</dbReference>
<dbReference type="PROSITE" id="PS50994">
    <property type="entry name" value="INTEGRASE"/>
    <property type="match status" value="1"/>
</dbReference>
<keyword evidence="4" id="KW-0255">Endonuclease</keyword>
<feature type="coiled-coil region" evidence="6">
    <location>
        <begin position="292"/>
        <end position="319"/>
    </location>
</feature>
<dbReference type="Pfam" id="PF00078">
    <property type="entry name" value="RVT_1"/>
    <property type="match status" value="1"/>
</dbReference>
<dbReference type="InterPro" id="IPR036397">
    <property type="entry name" value="RNaseH_sf"/>
</dbReference>
<evidence type="ECO:0000256" key="5">
    <source>
        <dbReference type="ARBA" id="ARBA00023268"/>
    </source>
</evidence>
<keyword evidence="5" id="KW-0511">Multifunctional enzyme</keyword>
<keyword evidence="10" id="KW-1185">Reference proteome</keyword>
<dbReference type="Pfam" id="PF17919">
    <property type="entry name" value="RT_RNaseH_2"/>
    <property type="match status" value="1"/>
</dbReference>
<dbReference type="GO" id="GO:0016779">
    <property type="term" value="F:nucleotidyltransferase activity"/>
    <property type="evidence" value="ECO:0007669"/>
    <property type="project" value="UniProtKB-KW"/>
</dbReference>